<evidence type="ECO:0000256" key="1">
    <source>
        <dbReference type="SAM" id="MobiDB-lite"/>
    </source>
</evidence>
<dbReference type="Proteomes" id="UP000482960">
    <property type="component" value="Unassembled WGS sequence"/>
</dbReference>
<evidence type="ECO:0000313" key="3">
    <source>
        <dbReference type="Proteomes" id="UP000482960"/>
    </source>
</evidence>
<proteinExistence type="predicted"/>
<organism evidence="2 3">
    <name type="scientific">Phytohabitans rumicis</name>
    <dbReference type="NCBI Taxonomy" id="1076125"/>
    <lineage>
        <taxon>Bacteria</taxon>
        <taxon>Bacillati</taxon>
        <taxon>Actinomycetota</taxon>
        <taxon>Actinomycetes</taxon>
        <taxon>Micromonosporales</taxon>
        <taxon>Micromonosporaceae</taxon>
    </lineage>
</organism>
<comment type="caution">
    <text evidence="2">The sequence shown here is derived from an EMBL/GenBank/DDBJ whole genome shotgun (WGS) entry which is preliminary data.</text>
</comment>
<dbReference type="EMBL" id="BLPG01000001">
    <property type="protein sequence ID" value="GFJ86764.1"/>
    <property type="molecule type" value="Genomic_DNA"/>
</dbReference>
<accession>A0A6V8KSF5</accession>
<keyword evidence="3" id="KW-1185">Reference proteome</keyword>
<reference evidence="2 3" key="2">
    <citation type="submission" date="2020-03" db="EMBL/GenBank/DDBJ databases">
        <authorList>
            <person name="Ichikawa N."/>
            <person name="Kimura A."/>
            <person name="Kitahashi Y."/>
            <person name="Uohara A."/>
        </authorList>
    </citation>
    <scope>NUCLEOTIDE SEQUENCE [LARGE SCALE GENOMIC DNA]</scope>
    <source>
        <strain evidence="2 3">NBRC 108638</strain>
    </source>
</reference>
<reference evidence="2 3" key="1">
    <citation type="submission" date="2020-03" db="EMBL/GenBank/DDBJ databases">
        <title>Whole genome shotgun sequence of Phytohabitans rumicis NBRC 108638.</title>
        <authorList>
            <person name="Komaki H."/>
            <person name="Tamura T."/>
        </authorList>
    </citation>
    <scope>NUCLEOTIDE SEQUENCE [LARGE SCALE GENOMIC DNA]</scope>
    <source>
        <strain evidence="2 3">NBRC 108638</strain>
    </source>
</reference>
<dbReference type="RefSeq" id="WP_173073432.1">
    <property type="nucleotide sequence ID" value="NZ_BLPG01000001.1"/>
</dbReference>
<gene>
    <name evidence="2" type="ORF">Prum_004060</name>
</gene>
<feature type="region of interest" description="Disordered" evidence="1">
    <location>
        <begin position="93"/>
        <end position="114"/>
    </location>
</feature>
<sequence>MAALSAVAALDPGTAPTLVTIGAPLDLMPVGRPPARWIDIADVHDTLVHAGTSGGVPAAGAAQRVRMDCDPRLRCARNYLAAPEFGEVLGALLAPPRSPHRDPPLMSGTRHRPG</sequence>
<protein>
    <submittedName>
        <fullName evidence="2">Uncharacterized protein</fullName>
    </submittedName>
</protein>
<evidence type="ECO:0000313" key="2">
    <source>
        <dbReference type="EMBL" id="GFJ86764.1"/>
    </source>
</evidence>
<name>A0A6V8KSF5_9ACTN</name>
<dbReference type="AlphaFoldDB" id="A0A6V8KSF5"/>